<feature type="compositionally biased region" description="Acidic residues" evidence="2">
    <location>
        <begin position="1052"/>
        <end position="1063"/>
    </location>
</feature>
<dbReference type="Proteomes" id="UP001642464">
    <property type="component" value="Unassembled WGS sequence"/>
</dbReference>
<dbReference type="EMBL" id="CAXAMM010003792">
    <property type="protein sequence ID" value="CAK9001302.1"/>
    <property type="molecule type" value="Genomic_DNA"/>
</dbReference>
<sequence>MENMAGAASTAGASEAAGEGGTSPTGSHGRDRDAPPSFDGGDPHAFKRYERDLALWRYDTEVPKGKHGVRMIRQLTGAARAAADEVPLEKLLTEQGGEAILTKLKEHFAPHLETALPRAFERAVYADPRKGKESLQDYIIRMDAAFKDLKDEGVTLEEVVKGYVIFRHANLNQTQEDQVTTWTAGSYSREDVIKALRRLEKVHHEKTSKSYVADSLEDQKSHRNAWRGKGKGKKDFGKSKAYPGPFRDTREAGSRRAEMGDMGTAEQARALLHWRIIGKKVLEFIGQFEASQMDKARECAWLTGLRKCAKPATAAYEKCSHPTNCLAGAGNADAKDYLVDLPNYPCDPGDTFAYQCHAPDLLESQLLTLKAELAKKEKEIQVKDEALVTAQEVAKNCMSEAIQQNQSMLQEQEESQRKYLEDQVREECSAPWMIPLTTETQLNRAILTQLETEMTGETMITAEMNYQVLTAEGKYEFHNGILPSQLPKNGSAIYLRTGPELPEEDYMDQAAKNLSKGCCRRVRKAMNLLNVSEVYPMPRVSEEARRQGGPQGAAYDIKNGYDLSTAEWNYKRMSLSKAVFILGTGIEHLNFAMKLFEWQVRRGKIALFEHPRHCRSWEEPSVKRCLELPGVERVCGDQCEFGLRVRMEEELNKKPTGFMTNGKYLREALHRPCQGGHEHQPLLHGRAKQAIVAAAKKDNAALMVCLNQEDMDEVWVSQMRAVDPETVEEDGEENGYAPNRVVGVDVVYFPGINPREQKPILNIIDWGTCYQTLEPVPDLLSDSIWSAFVRSWLRTFGMPEMIVMDQGREFTGAFAQRAAEYGGLIRTIGQNGRTERHGGLAKGTFIKAGNQVGLTSQSEWDECLRSVEAAKNRLFHRSGFSPAQRQLGQNLRLPGSLGSDDPFEVGLIQGSAGEEMARTLEIRQAAMESFLRFTTDTSVKKAAYGRSRGSRSFNPGEIVYVFRKPLARQGAAPSSTRACWCGPGTLIMLEGRNAWVSMKGELWKCAQEQLRRATSEEEDAMNLLKEEFEDLKEQLRRAESKRGFKDISQWELPEDDEEPEEGEPPAHRRRLDDEEPEPSGEVECPVPLRCLISYRKTVQLDDEGNRKISKGDWRKNKTAVEECGPRSIWTGYTEFNLKEQENWEKHVKAWMVKKSSDEVEEKDISPEEWPMWKESDRAEWSKVEQTGAVKALSIEESASIEEQLKEIGKSNRILPSRMVRRWKPSEHPGVPATRKTRWCIRGNRDPDLLPLNRYAPTVTTAVVNIALQVAANRGFKTYVADLRNAFMQSDRLVRNEGRLFCRQPKGGLPGLKPTQLIEVLAGAYGLGDAPAHWRKSLRNVLLELGYEQSVMDPCTFKYFGHDGQGHRELQGLVIVEVDDLLCLGNEGHDMVLERLRERFNFGKFANLQEQPEGASFNGRWLKRTKEGFEIDMTKFVRERLHPVPFKLDGRKKEDEANLKRKPTPDCLNTLKVQDVIDLNKAIKEAKEHEDLTVKIQGIPEDEMCFGVITDASYANTETYSSQGGFGILCYEKKMEETGVGRGNLLYWRSAKIHRIVNSTLAAETQSLAKGLQELAWSITVYNELGDPNFELKEWEAAAKKRRLKAIAKEDIDETLMKGLFQEPQPRPLWIDHFKPEGLNHALRKGVEVQKLEARLLELKETSKPDIDTVLYRGDDRCEKARSLTAAGCYSPREDSIWTPRAVTAGYAGRSQADDVSELACPRGRGPFKDCAQPEE</sequence>
<keyword evidence="5" id="KW-1185">Reference proteome</keyword>
<dbReference type="InterPro" id="IPR013103">
    <property type="entry name" value="RVT_2"/>
</dbReference>
<feature type="compositionally biased region" description="Low complexity" evidence="2">
    <location>
        <begin position="1"/>
        <end position="17"/>
    </location>
</feature>
<feature type="domain" description="Integrase catalytic" evidence="3">
    <location>
        <begin position="734"/>
        <end position="890"/>
    </location>
</feature>
<dbReference type="Gene3D" id="3.30.420.10">
    <property type="entry name" value="Ribonuclease H-like superfamily/Ribonuclease H"/>
    <property type="match status" value="1"/>
</dbReference>
<dbReference type="Pfam" id="PF07727">
    <property type="entry name" value="RVT_2"/>
    <property type="match status" value="1"/>
</dbReference>
<name>A0ABP0IIK5_9DINO</name>
<feature type="region of interest" description="Disordered" evidence="2">
    <location>
        <begin position="1708"/>
        <end position="1735"/>
    </location>
</feature>
<evidence type="ECO:0000256" key="2">
    <source>
        <dbReference type="SAM" id="MobiDB-lite"/>
    </source>
</evidence>
<evidence type="ECO:0000313" key="5">
    <source>
        <dbReference type="Proteomes" id="UP001642464"/>
    </source>
</evidence>
<dbReference type="PROSITE" id="PS50994">
    <property type="entry name" value="INTEGRASE"/>
    <property type="match status" value="1"/>
</dbReference>
<feature type="coiled-coil region" evidence="1">
    <location>
        <begin position="366"/>
        <end position="418"/>
    </location>
</feature>
<feature type="coiled-coil region" evidence="1">
    <location>
        <begin position="1007"/>
        <end position="1041"/>
    </location>
</feature>
<dbReference type="InterPro" id="IPR001584">
    <property type="entry name" value="Integrase_cat-core"/>
</dbReference>
<gene>
    <name evidence="4" type="ORF">SCF082_LOCUS6869</name>
</gene>
<evidence type="ECO:0000259" key="3">
    <source>
        <dbReference type="PROSITE" id="PS50994"/>
    </source>
</evidence>
<evidence type="ECO:0000256" key="1">
    <source>
        <dbReference type="SAM" id="Coils"/>
    </source>
</evidence>
<feature type="region of interest" description="Disordered" evidence="2">
    <location>
        <begin position="1046"/>
        <end position="1083"/>
    </location>
</feature>
<dbReference type="InterPro" id="IPR012337">
    <property type="entry name" value="RNaseH-like_sf"/>
</dbReference>
<reference evidence="4 5" key="1">
    <citation type="submission" date="2024-02" db="EMBL/GenBank/DDBJ databases">
        <authorList>
            <person name="Chen Y."/>
            <person name="Shah S."/>
            <person name="Dougan E. K."/>
            <person name="Thang M."/>
            <person name="Chan C."/>
        </authorList>
    </citation>
    <scope>NUCLEOTIDE SEQUENCE [LARGE SCALE GENOMIC DNA]</scope>
</reference>
<organism evidence="4 5">
    <name type="scientific">Durusdinium trenchii</name>
    <dbReference type="NCBI Taxonomy" id="1381693"/>
    <lineage>
        <taxon>Eukaryota</taxon>
        <taxon>Sar</taxon>
        <taxon>Alveolata</taxon>
        <taxon>Dinophyceae</taxon>
        <taxon>Suessiales</taxon>
        <taxon>Symbiodiniaceae</taxon>
        <taxon>Durusdinium</taxon>
    </lineage>
</organism>
<feature type="compositionally biased region" description="Basic residues" evidence="2">
    <location>
        <begin position="222"/>
        <end position="232"/>
    </location>
</feature>
<feature type="region of interest" description="Disordered" evidence="2">
    <location>
        <begin position="1"/>
        <end position="44"/>
    </location>
</feature>
<evidence type="ECO:0000313" key="4">
    <source>
        <dbReference type="EMBL" id="CAK9001302.1"/>
    </source>
</evidence>
<feature type="compositionally biased region" description="Basic and acidic residues" evidence="2">
    <location>
        <begin position="247"/>
        <end position="259"/>
    </location>
</feature>
<dbReference type="InterPro" id="IPR036397">
    <property type="entry name" value="RNaseH_sf"/>
</dbReference>
<accession>A0ABP0IIK5</accession>
<keyword evidence="1" id="KW-0175">Coiled coil</keyword>
<comment type="caution">
    <text evidence="4">The sequence shown here is derived from an EMBL/GenBank/DDBJ whole genome shotgun (WGS) entry which is preliminary data.</text>
</comment>
<dbReference type="SUPFAM" id="SSF53098">
    <property type="entry name" value="Ribonuclease H-like"/>
    <property type="match status" value="1"/>
</dbReference>
<feature type="region of interest" description="Disordered" evidence="2">
    <location>
        <begin position="222"/>
        <end position="260"/>
    </location>
</feature>
<proteinExistence type="predicted"/>
<protein>
    <submittedName>
        <fullName evidence="4">Retrovirus-related Pol polyprotein from transposon RE2 (Retro element 2) (AtRE2)</fullName>
    </submittedName>
</protein>